<gene>
    <name evidence="2" type="ORF">FCULG_00003736</name>
</gene>
<organism evidence="2 3">
    <name type="scientific">Fusarium culmorum</name>
    <dbReference type="NCBI Taxonomy" id="5516"/>
    <lineage>
        <taxon>Eukaryota</taxon>
        <taxon>Fungi</taxon>
        <taxon>Dikarya</taxon>
        <taxon>Ascomycota</taxon>
        <taxon>Pezizomycotina</taxon>
        <taxon>Sordariomycetes</taxon>
        <taxon>Hypocreomycetidae</taxon>
        <taxon>Hypocreales</taxon>
        <taxon>Nectriaceae</taxon>
        <taxon>Fusarium</taxon>
    </lineage>
</organism>
<reference evidence="2 3" key="1">
    <citation type="submission" date="2018-02" db="EMBL/GenBank/DDBJ databases">
        <title>Fusarium culmorum secondary metabolites in fungal-bacterial-plant interactions.</title>
        <authorList>
            <person name="Schmidt R."/>
        </authorList>
    </citation>
    <scope>NUCLEOTIDE SEQUENCE [LARGE SCALE GENOMIC DNA]</scope>
    <source>
        <strain evidence="2 3">PV</strain>
    </source>
</reference>
<sequence length="716" mass="82450">MPRRCLIPHCRSGIRPVPTSPEGIWITNAMLARAIERFHHVYPVPRRSLSSCPGPLESRRRLGKRHMTAIVPNSHASPFPWSINLPIDLGKWTWEAPTRPQDRRHQKVGLFERFLRSLEDIDCTETPSVTTTAVPQTAALSHIEQALVELSESLDSFEDVGDGRALYKACEPYLLKVLNMIDDKTISADDLILSLNPFDEAIKSRVSTKVLDYVLARQWVSVIHCIHDNRIRPTSDVLGGHLWHQCLKTAFQMTPQTMTFNFLDELLRLTRQFERILLNSNDYVALMRAHLLLETCQAQKEPSRPVPTRILRRNIYLSRMFGVTDLSHMETCRQLSQSCLENNTDAPGRRAMAYHLLLKLATTPGLKIREFVELVQDTLDTSEWSELEVWQFAALRLMNQSQWKLRPECLQEWSETPTTLHSWAALLDSAFHRHAKKRKANLRALSFTSDACGQLGTLMKAVRLLPNHNEIVSDMVKTEEDPHRALTIWEFYNEEQTNSDKLPWHAWARHAEAIVTDDDLPADLIWRVAEFHPRRSFNKLSNPIRQGTVYTMDFLVEIGRLYMKRPNMSTRARLRYIEKVINFGKASRQPMPQSLVQILAEIILKDLEMGDMGRKTRLQYLVSKIEQFCGKEQAQKVAVSIDGWRWTNKNRMPQTLPMPSASVSSKQNKPHRESMGHSCGQSHEHTKDEGERCDFELRLKSERRQVHTPALASASF</sequence>
<keyword evidence="3" id="KW-1185">Reference proteome</keyword>
<dbReference type="EMBL" id="PVEM01000001">
    <property type="protein sequence ID" value="PTD13405.1"/>
    <property type="molecule type" value="Genomic_DNA"/>
</dbReference>
<evidence type="ECO:0000256" key="1">
    <source>
        <dbReference type="SAM" id="MobiDB-lite"/>
    </source>
</evidence>
<name>A0A2T4HCA9_FUSCU</name>
<dbReference type="OrthoDB" id="5428038at2759"/>
<feature type="region of interest" description="Disordered" evidence="1">
    <location>
        <begin position="650"/>
        <end position="691"/>
    </location>
</feature>
<comment type="caution">
    <text evidence="2">The sequence shown here is derived from an EMBL/GenBank/DDBJ whole genome shotgun (WGS) entry which is preliminary data.</text>
</comment>
<dbReference type="OMA" id="TACDDHR"/>
<proteinExistence type="predicted"/>
<evidence type="ECO:0000313" key="2">
    <source>
        <dbReference type="EMBL" id="PTD13405.1"/>
    </source>
</evidence>
<accession>A0A2T4HCA9</accession>
<dbReference type="Proteomes" id="UP000241587">
    <property type="component" value="Unassembled WGS sequence"/>
</dbReference>
<protein>
    <submittedName>
        <fullName evidence="2">Uncharacterized protein</fullName>
    </submittedName>
</protein>
<feature type="compositionally biased region" description="Basic and acidic residues" evidence="1">
    <location>
        <begin position="682"/>
        <end position="691"/>
    </location>
</feature>
<dbReference type="AlphaFoldDB" id="A0A2T4HCA9"/>
<evidence type="ECO:0000313" key="3">
    <source>
        <dbReference type="Proteomes" id="UP000241587"/>
    </source>
</evidence>